<protein>
    <submittedName>
        <fullName evidence="5">FAD-dependent oxidoreductase</fullName>
    </submittedName>
</protein>
<dbReference type="PRINTS" id="PR00757">
    <property type="entry name" value="AMINEOXDASEF"/>
</dbReference>
<evidence type="ECO:0000256" key="1">
    <source>
        <dbReference type="ARBA" id="ARBA00001974"/>
    </source>
</evidence>
<dbReference type="InterPro" id="IPR002937">
    <property type="entry name" value="Amino_oxidase"/>
</dbReference>
<accession>A0ABS9DPN7</accession>
<comment type="cofactor">
    <cofactor evidence="1">
        <name>FAD</name>
        <dbReference type="ChEBI" id="CHEBI:57692"/>
    </cofactor>
</comment>
<evidence type="ECO:0000259" key="4">
    <source>
        <dbReference type="Pfam" id="PF01593"/>
    </source>
</evidence>
<evidence type="ECO:0000313" key="5">
    <source>
        <dbReference type="EMBL" id="MCF3941180.1"/>
    </source>
</evidence>
<comment type="similarity">
    <text evidence="2">Belongs to the flavin monoamine oxidase family.</text>
</comment>
<organism evidence="5 6">
    <name type="scientific">Gordonia tangerina</name>
    <dbReference type="NCBI Taxonomy" id="2911060"/>
    <lineage>
        <taxon>Bacteria</taxon>
        <taxon>Bacillati</taxon>
        <taxon>Actinomycetota</taxon>
        <taxon>Actinomycetes</taxon>
        <taxon>Mycobacteriales</taxon>
        <taxon>Gordoniaceae</taxon>
        <taxon>Gordonia</taxon>
    </lineage>
</organism>
<name>A0ABS9DPN7_9ACTN</name>
<evidence type="ECO:0000313" key="6">
    <source>
        <dbReference type="Proteomes" id="UP001108089"/>
    </source>
</evidence>
<dbReference type="InterPro" id="IPR036188">
    <property type="entry name" value="FAD/NAD-bd_sf"/>
</dbReference>
<dbReference type="Gene3D" id="3.50.50.60">
    <property type="entry name" value="FAD/NAD(P)-binding domain"/>
    <property type="match status" value="1"/>
</dbReference>
<evidence type="ECO:0000256" key="3">
    <source>
        <dbReference type="ARBA" id="ARBA00023002"/>
    </source>
</evidence>
<dbReference type="InterPro" id="IPR001613">
    <property type="entry name" value="Flavin_amine_oxidase"/>
</dbReference>
<dbReference type="PANTHER" id="PTHR43563:SF1">
    <property type="entry name" value="AMINE OXIDASE [FLAVIN-CONTAINING] B"/>
    <property type="match status" value="1"/>
</dbReference>
<dbReference type="EMBL" id="JAKGCU010000034">
    <property type="protein sequence ID" value="MCF3941180.1"/>
    <property type="molecule type" value="Genomic_DNA"/>
</dbReference>
<gene>
    <name evidence="5" type="ORF">L1892_22690</name>
</gene>
<comment type="caution">
    <text evidence="5">The sequence shown here is derived from an EMBL/GenBank/DDBJ whole genome shotgun (WGS) entry which is preliminary data.</text>
</comment>
<dbReference type="InterPro" id="IPR050703">
    <property type="entry name" value="Flavin_MAO"/>
</dbReference>
<dbReference type="RefSeq" id="WP_235726045.1">
    <property type="nucleotide sequence ID" value="NZ_JAKGCU010000034.1"/>
</dbReference>
<reference evidence="5" key="1">
    <citation type="submission" date="2022-01" db="EMBL/GenBank/DDBJ databases">
        <title>Gordonia xiamenensis sp. nov., isolated from surface seawater in Xiamen.</title>
        <authorList>
            <person name="He Y.F."/>
        </authorList>
    </citation>
    <scope>NUCLEOTIDE SEQUENCE</scope>
    <source>
        <strain evidence="5">GW1C4-4</strain>
    </source>
</reference>
<keyword evidence="6" id="KW-1185">Reference proteome</keyword>
<dbReference type="SUPFAM" id="SSF54373">
    <property type="entry name" value="FAD-linked reductases, C-terminal domain"/>
    <property type="match status" value="1"/>
</dbReference>
<proteinExistence type="inferred from homology"/>
<dbReference type="Pfam" id="PF01593">
    <property type="entry name" value="Amino_oxidase"/>
    <property type="match status" value="1"/>
</dbReference>
<dbReference type="PANTHER" id="PTHR43563">
    <property type="entry name" value="AMINE OXIDASE"/>
    <property type="match status" value="1"/>
</dbReference>
<dbReference type="Proteomes" id="UP001108089">
    <property type="component" value="Unassembled WGS sequence"/>
</dbReference>
<evidence type="ECO:0000256" key="2">
    <source>
        <dbReference type="ARBA" id="ARBA00005995"/>
    </source>
</evidence>
<feature type="domain" description="Amine oxidase" evidence="4">
    <location>
        <begin position="18"/>
        <end position="431"/>
    </location>
</feature>
<keyword evidence="3" id="KW-0560">Oxidoreductase</keyword>
<sequence>MTEPAQIHTTVAIVGAGLSGLTAATELHRRGVDVVILEAADRVGGRAFSATSIFGSRLDLGGQWVGHGHDRLTRLAADCNATVFPMRTGRIPVIVDGPRTVSAASGSVLTAAAALTIVGTLARLGMPERWNSSSVAGWIRRVPGRRARRLLEVIAAVASTADTDRLSVHALTPMISHEGGLTGMLSSSGGAQESLVLEGVGTLTDTLAEELGSRVHTGCRVTAISQTADSATLRTHALTVVADRVVVAVPPPVVASIDMDPALPPTRIALQHNTYMGSVYKAIAVYSRPFWHARSGAEFMMLGHPGAAVYDTTAPEGPGHLCLLVAGPEARELDELTTEQRQGALLGALAAHLGPEVTAPSDWHEKSWHLDEFVGGGYLALPHIGTTEGFLPMPSDPVGRLHWAGTETAREHAGYLEGAIESGHRVAGEVLSTL</sequence>
<dbReference type="SUPFAM" id="SSF51905">
    <property type="entry name" value="FAD/NAD(P)-binding domain"/>
    <property type="match status" value="1"/>
</dbReference>